<dbReference type="Gene3D" id="1.20.1070.10">
    <property type="entry name" value="Rhodopsin 7-helix transmembrane proteins"/>
    <property type="match status" value="1"/>
</dbReference>
<evidence type="ECO:0000256" key="6">
    <source>
        <dbReference type="ARBA" id="ARBA00023136"/>
    </source>
</evidence>
<accession>A0A2C9KIJ4</accession>
<feature type="transmembrane region" description="Helical" evidence="11">
    <location>
        <begin position="33"/>
        <end position="56"/>
    </location>
</feature>
<gene>
    <name evidence="13" type="primary">106051859</name>
</gene>
<evidence type="ECO:0000256" key="10">
    <source>
        <dbReference type="SAM" id="MobiDB-lite"/>
    </source>
</evidence>
<sequence>MEYLDIGFFVSGTINASTYDYMSDPGVVATHRIFIVVVVTYMPLIIGCNIIVFWGILLYPGFYTNNNLLLLSLAFADFLVGIYCLPMYLLSYIEVTRVVVYSSEISCVSWLTSGVLSAGGSLVSLLFIAIDRYVAVIWPLKYGGIITAERLITSLLLFWVLIFIIAFLPNLGLNNYNPNIQNLVLRCNLYITLPKYYVYGTVLGGAAPIVLISGALYSQIIYIVWKQAKRLHSRQSLIPPEQASRLEHRIKSVQRSSFLMLAFVVMWFPYVSITPFKYFNVFSQASIEIVKCFALMFTFGNSLLNPFVYALLRENYRTVYKLMIITPPWKWKKALRVLYIETNKLKSKYTVGEIATDQLGIFKPTKTYSAYSDHNNVKAKDVASRFTMSRKVSQFSKVSAIESTYFSLYTHPYEESDVDLSQFDIFHQLYRVVPSLTSIVQSQLKQSSSQKVTGIDSAGNKTLNPTNTQSRDTEIYRDCLPYDHASVIP</sequence>
<dbReference type="InterPro" id="IPR050569">
    <property type="entry name" value="TAAR"/>
</dbReference>
<evidence type="ECO:0000256" key="3">
    <source>
        <dbReference type="ARBA" id="ARBA00022692"/>
    </source>
</evidence>
<dbReference type="CDD" id="cd00637">
    <property type="entry name" value="7tm_classA_rhodopsin-like"/>
    <property type="match status" value="1"/>
</dbReference>
<evidence type="ECO:0000256" key="11">
    <source>
        <dbReference type="SAM" id="Phobius"/>
    </source>
</evidence>
<evidence type="ECO:0000256" key="4">
    <source>
        <dbReference type="ARBA" id="ARBA00022989"/>
    </source>
</evidence>
<keyword evidence="8 9" id="KW-0807">Transducer</keyword>
<reference evidence="13" key="1">
    <citation type="submission" date="2020-05" db="UniProtKB">
        <authorList>
            <consortium name="EnsemblMetazoa"/>
        </authorList>
    </citation>
    <scope>IDENTIFICATION</scope>
    <source>
        <strain evidence="13">BB02</strain>
    </source>
</reference>
<dbReference type="PROSITE" id="PS00237">
    <property type="entry name" value="G_PROTEIN_RECEP_F1_1"/>
    <property type="match status" value="1"/>
</dbReference>
<comment type="similarity">
    <text evidence="9">Belongs to the G-protein coupled receptor 1 family.</text>
</comment>
<dbReference type="PROSITE" id="PS50262">
    <property type="entry name" value="G_PROTEIN_RECEP_F1_2"/>
    <property type="match status" value="1"/>
</dbReference>
<dbReference type="GO" id="GO:0004930">
    <property type="term" value="F:G protein-coupled receptor activity"/>
    <property type="evidence" value="ECO:0007669"/>
    <property type="project" value="UniProtKB-KW"/>
</dbReference>
<dbReference type="InterPro" id="IPR017452">
    <property type="entry name" value="GPCR_Rhodpsn_7TM"/>
</dbReference>
<comment type="subcellular location">
    <subcellularLocation>
        <location evidence="1">Cell membrane</location>
        <topology evidence="1">Multi-pass membrane protein</topology>
    </subcellularLocation>
</comment>
<dbReference type="OrthoDB" id="6286925at2759"/>
<keyword evidence="4 11" id="KW-1133">Transmembrane helix</keyword>
<dbReference type="Proteomes" id="UP000076420">
    <property type="component" value="Unassembled WGS sequence"/>
</dbReference>
<protein>
    <recommendedName>
        <fullName evidence="12">G-protein coupled receptors family 1 profile domain-containing protein</fullName>
    </recommendedName>
</protein>
<feature type="transmembrane region" description="Helical" evidence="11">
    <location>
        <begin position="293"/>
        <end position="312"/>
    </location>
</feature>
<dbReference type="SUPFAM" id="SSF81321">
    <property type="entry name" value="Family A G protein-coupled receptor-like"/>
    <property type="match status" value="1"/>
</dbReference>
<keyword evidence="2" id="KW-1003">Cell membrane</keyword>
<feature type="region of interest" description="Disordered" evidence="10">
    <location>
        <begin position="450"/>
        <end position="470"/>
    </location>
</feature>
<dbReference type="InterPro" id="IPR000276">
    <property type="entry name" value="GPCR_Rhodpsn"/>
</dbReference>
<feature type="compositionally biased region" description="Polar residues" evidence="10">
    <location>
        <begin position="459"/>
        <end position="470"/>
    </location>
</feature>
<evidence type="ECO:0000313" key="14">
    <source>
        <dbReference type="Proteomes" id="UP000076420"/>
    </source>
</evidence>
<evidence type="ECO:0000256" key="9">
    <source>
        <dbReference type="RuleBase" id="RU000688"/>
    </source>
</evidence>
<evidence type="ECO:0000256" key="7">
    <source>
        <dbReference type="ARBA" id="ARBA00023170"/>
    </source>
</evidence>
<dbReference type="PRINTS" id="PR00237">
    <property type="entry name" value="GPCRRHODOPSN"/>
</dbReference>
<dbReference type="PANTHER" id="PTHR24249:SF372">
    <property type="entry name" value="G-PROTEIN COUPLED RECEPTORS FAMILY 1 PROFILE DOMAIN-CONTAINING PROTEIN"/>
    <property type="match status" value="1"/>
</dbReference>
<evidence type="ECO:0000256" key="1">
    <source>
        <dbReference type="ARBA" id="ARBA00004651"/>
    </source>
</evidence>
<keyword evidence="5 9" id="KW-0297">G-protein coupled receptor</keyword>
<organism evidence="13 14">
    <name type="scientific">Biomphalaria glabrata</name>
    <name type="common">Bloodfluke planorb</name>
    <name type="synonym">Freshwater snail</name>
    <dbReference type="NCBI Taxonomy" id="6526"/>
    <lineage>
        <taxon>Eukaryota</taxon>
        <taxon>Metazoa</taxon>
        <taxon>Spiralia</taxon>
        <taxon>Lophotrochozoa</taxon>
        <taxon>Mollusca</taxon>
        <taxon>Gastropoda</taxon>
        <taxon>Heterobranchia</taxon>
        <taxon>Euthyneura</taxon>
        <taxon>Panpulmonata</taxon>
        <taxon>Hygrophila</taxon>
        <taxon>Lymnaeoidea</taxon>
        <taxon>Planorbidae</taxon>
        <taxon>Biomphalaria</taxon>
    </lineage>
</organism>
<keyword evidence="6 11" id="KW-0472">Membrane</keyword>
<dbReference type="PANTHER" id="PTHR24249">
    <property type="entry name" value="HISTAMINE RECEPTOR-RELATED G-PROTEIN COUPLED RECEPTOR"/>
    <property type="match status" value="1"/>
</dbReference>
<dbReference type="Pfam" id="PF00001">
    <property type="entry name" value="7tm_1"/>
    <property type="match status" value="1"/>
</dbReference>
<dbReference type="EnsemblMetazoa" id="BGLB020061-RA">
    <property type="protein sequence ID" value="BGLB020061-PA"/>
    <property type="gene ID" value="BGLB020061"/>
</dbReference>
<dbReference type="STRING" id="6526.A0A2C9KIJ4"/>
<keyword evidence="3 9" id="KW-0812">Transmembrane</keyword>
<evidence type="ECO:0000256" key="5">
    <source>
        <dbReference type="ARBA" id="ARBA00023040"/>
    </source>
</evidence>
<evidence type="ECO:0000259" key="12">
    <source>
        <dbReference type="PROSITE" id="PS50262"/>
    </source>
</evidence>
<evidence type="ECO:0000256" key="8">
    <source>
        <dbReference type="ARBA" id="ARBA00023224"/>
    </source>
</evidence>
<dbReference type="VEuPathDB" id="VectorBase:BGLB020061"/>
<evidence type="ECO:0000256" key="2">
    <source>
        <dbReference type="ARBA" id="ARBA00022475"/>
    </source>
</evidence>
<feature type="transmembrane region" description="Helical" evidence="11">
    <location>
        <begin position="110"/>
        <end position="130"/>
    </location>
</feature>
<dbReference type="AlphaFoldDB" id="A0A2C9KIJ4"/>
<dbReference type="KEGG" id="bgt:106051859"/>
<feature type="transmembrane region" description="Helical" evidence="11">
    <location>
        <begin position="196"/>
        <end position="225"/>
    </location>
</feature>
<feature type="transmembrane region" description="Helical" evidence="11">
    <location>
        <begin position="151"/>
        <end position="168"/>
    </location>
</feature>
<feature type="transmembrane region" description="Helical" evidence="11">
    <location>
        <begin position="256"/>
        <end position="273"/>
    </location>
</feature>
<feature type="domain" description="G-protein coupled receptors family 1 profile" evidence="12">
    <location>
        <begin position="48"/>
        <end position="309"/>
    </location>
</feature>
<proteinExistence type="inferred from homology"/>
<dbReference type="VEuPathDB" id="VectorBase:BGLAX_044804"/>
<keyword evidence="7 9" id="KW-0675">Receptor</keyword>
<evidence type="ECO:0000313" key="13">
    <source>
        <dbReference type="EnsemblMetazoa" id="BGLB020061-PA"/>
    </source>
</evidence>
<feature type="transmembrane region" description="Helical" evidence="11">
    <location>
        <begin position="68"/>
        <end position="90"/>
    </location>
</feature>
<name>A0A2C9KIJ4_BIOGL</name>
<dbReference type="GO" id="GO:0005886">
    <property type="term" value="C:plasma membrane"/>
    <property type="evidence" value="ECO:0007669"/>
    <property type="project" value="UniProtKB-SubCell"/>
</dbReference>